<evidence type="ECO:0000313" key="11">
    <source>
        <dbReference type="Proteomes" id="UP000007939"/>
    </source>
</evidence>
<keyword evidence="5" id="KW-0547">Nucleotide-binding</keyword>
<evidence type="ECO:0000256" key="5">
    <source>
        <dbReference type="ARBA" id="ARBA00022741"/>
    </source>
</evidence>
<dbReference type="PANTHER" id="PTHR11406">
    <property type="entry name" value="PHOSPHOGLYCERATE KINASE"/>
    <property type="match status" value="1"/>
</dbReference>
<evidence type="ECO:0000256" key="9">
    <source>
        <dbReference type="RuleBase" id="RU000532"/>
    </source>
</evidence>
<dbReference type="EC" id="2.7.2.3" evidence="3 9"/>
<dbReference type="GO" id="GO:0005829">
    <property type="term" value="C:cytosol"/>
    <property type="evidence" value="ECO:0007669"/>
    <property type="project" value="TreeGrafter"/>
</dbReference>
<gene>
    <name evidence="10" type="ordered locus">Spico_0087</name>
</gene>
<dbReference type="KEGG" id="scc:Spico_0087"/>
<evidence type="ECO:0000256" key="2">
    <source>
        <dbReference type="ARBA" id="ARBA00008982"/>
    </source>
</evidence>
<dbReference type="SUPFAM" id="SSF53748">
    <property type="entry name" value="Phosphoglycerate kinase"/>
    <property type="match status" value="1"/>
</dbReference>
<dbReference type="PIRSF" id="PIRSF000724">
    <property type="entry name" value="Pgk"/>
    <property type="match status" value="1"/>
</dbReference>
<sequence>MEDFVKINTLDDFDFSGRTVLFRPDINSPLDPKTKRIANINRLEKAALTLRELLEKGAKVALIAHQGDTLDYQNLIPLEEHAAILERMTGHPVAYSDDVCGPAAVQAVKKLKKGEAVVLGNLRYLSEEVTAFEKEVKLEPKGMFDTWLVRSLTPVVDFYVNDAFAAAHRNCPSMVAFQELLPTSGGRQLIAEYTALSKVTAHPAHPCVFVLGGGKISDAFGMMRNVLESGTADKILTAGITGLVMALADGIDLGHATMKFLEDRDLIGFIEEARQLLSAWGDKFMYPEDLAYEQDGKRQETSVSSLSPLSPELKDKLFPDIGQRTIEKYQRELSMSATIFVNGPAGVYEDERWALGTQEIWQAIASSPGYTVVGGGDTINAASRFTDLQDFSYVCTAGGAMVRFLAGKKLPLIVAMEKAYVPPEVLETVRKTLG</sequence>
<dbReference type="OrthoDB" id="9808460at2"/>
<dbReference type="HOGENOM" id="CLU_025427_0_2_12"/>
<dbReference type="Pfam" id="PF00162">
    <property type="entry name" value="PGK"/>
    <property type="match status" value="1"/>
</dbReference>
<keyword evidence="4 9" id="KW-0808">Transferase</keyword>
<dbReference type="GO" id="GO:0004618">
    <property type="term" value="F:phosphoglycerate kinase activity"/>
    <property type="evidence" value="ECO:0007669"/>
    <property type="project" value="UniProtKB-EC"/>
</dbReference>
<dbReference type="PANTHER" id="PTHR11406:SF23">
    <property type="entry name" value="PHOSPHOGLYCERATE KINASE 1, CHLOROPLASTIC-RELATED"/>
    <property type="match status" value="1"/>
</dbReference>
<dbReference type="GO" id="GO:0043531">
    <property type="term" value="F:ADP binding"/>
    <property type="evidence" value="ECO:0007669"/>
    <property type="project" value="TreeGrafter"/>
</dbReference>
<dbReference type="InterPro" id="IPR015824">
    <property type="entry name" value="Phosphoglycerate_kinase_N"/>
</dbReference>
<dbReference type="eggNOG" id="COG0126">
    <property type="taxonomic scope" value="Bacteria"/>
</dbReference>
<evidence type="ECO:0000256" key="8">
    <source>
        <dbReference type="PIRSR" id="PIRSR000724-2"/>
    </source>
</evidence>
<dbReference type="AlphaFoldDB" id="F4GJ34"/>
<accession>F4GJ34</accession>
<dbReference type="STRING" id="760011.Spico_0087"/>
<dbReference type="Gene3D" id="3.40.50.1260">
    <property type="entry name" value="Phosphoglycerate kinase, N-terminal domain"/>
    <property type="match status" value="2"/>
</dbReference>
<dbReference type="PRINTS" id="PR00477">
    <property type="entry name" value="PHGLYCKINASE"/>
</dbReference>
<dbReference type="InterPro" id="IPR036043">
    <property type="entry name" value="Phosphoglycerate_kinase_sf"/>
</dbReference>
<feature type="binding site" evidence="8">
    <location>
        <position position="349"/>
    </location>
    <ligand>
        <name>ATP</name>
        <dbReference type="ChEBI" id="CHEBI:30616"/>
    </ligand>
</feature>
<evidence type="ECO:0000313" key="10">
    <source>
        <dbReference type="EMBL" id="AEC01329.1"/>
    </source>
</evidence>
<evidence type="ECO:0000256" key="3">
    <source>
        <dbReference type="ARBA" id="ARBA00013061"/>
    </source>
</evidence>
<proteinExistence type="inferred from homology"/>
<evidence type="ECO:0000256" key="6">
    <source>
        <dbReference type="ARBA" id="ARBA00022777"/>
    </source>
</evidence>
<keyword evidence="6 9" id="KW-0418">Kinase</keyword>
<comment type="catalytic activity">
    <reaction evidence="1 9">
        <text>(2R)-3-phosphoglycerate + ATP = (2R)-3-phospho-glyceroyl phosphate + ADP</text>
        <dbReference type="Rhea" id="RHEA:14801"/>
        <dbReference type="ChEBI" id="CHEBI:30616"/>
        <dbReference type="ChEBI" id="CHEBI:57604"/>
        <dbReference type="ChEBI" id="CHEBI:58272"/>
        <dbReference type="ChEBI" id="CHEBI:456216"/>
        <dbReference type="EC" id="2.7.2.3"/>
    </reaction>
</comment>
<reference evidence="10 11" key="2">
    <citation type="journal article" date="2012" name="Stand. Genomic Sci.">
        <title>Complete genome sequence of the termite hindgut bacterium Spirochaeta coccoides type strain (SPN1(T)), reclassification in the genus Sphaerochaeta as Sphaerochaeta coccoides comb. nov. and emendations of the family Spirochaetaceae and the genus Sphaerochaeta.</title>
        <authorList>
            <person name="Abt B."/>
            <person name="Han C."/>
            <person name="Scheuner C."/>
            <person name="Lu M."/>
            <person name="Lapidus A."/>
            <person name="Nolan M."/>
            <person name="Lucas S."/>
            <person name="Hammon N."/>
            <person name="Deshpande S."/>
            <person name="Cheng J.F."/>
            <person name="Tapia R."/>
            <person name="Goodwin L.A."/>
            <person name="Pitluck S."/>
            <person name="Liolios K."/>
            <person name="Pagani I."/>
            <person name="Ivanova N."/>
            <person name="Mavromatis K."/>
            <person name="Mikhailova N."/>
            <person name="Huntemann M."/>
            <person name="Pati A."/>
            <person name="Chen A."/>
            <person name="Palaniappan K."/>
            <person name="Land M."/>
            <person name="Hauser L."/>
            <person name="Brambilla E.M."/>
            <person name="Rohde M."/>
            <person name="Spring S."/>
            <person name="Gronow S."/>
            <person name="Goker M."/>
            <person name="Woyke T."/>
            <person name="Bristow J."/>
            <person name="Eisen J.A."/>
            <person name="Markowitz V."/>
            <person name="Hugenholtz P."/>
            <person name="Kyrpides N.C."/>
            <person name="Klenk H.P."/>
            <person name="Detter J.C."/>
        </authorList>
    </citation>
    <scope>NUCLEOTIDE SEQUENCE [LARGE SCALE GENOMIC DNA]</scope>
    <source>
        <strain evidence="11">ATCC BAA-1237 / DSM 17374 / SPN1</strain>
    </source>
</reference>
<keyword evidence="7 8" id="KW-0067">ATP-binding</keyword>
<evidence type="ECO:0000256" key="1">
    <source>
        <dbReference type="ARBA" id="ARBA00000642"/>
    </source>
</evidence>
<organism evidence="10 11">
    <name type="scientific">Parasphaerochaeta coccoides (strain ATCC BAA-1237 / DSM 17374 / SPN1)</name>
    <name type="common">Sphaerochaeta coccoides</name>
    <dbReference type="NCBI Taxonomy" id="760011"/>
    <lineage>
        <taxon>Bacteria</taxon>
        <taxon>Pseudomonadati</taxon>
        <taxon>Spirochaetota</taxon>
        <taxon>Spirochaetia</taxon>
        <taxon>Spirochaetales</taxon>
        <taxon>Sphaerochaetaceae</taxon>
        <taxon>Parasphaerochaeta</taxon>
    </lineage>
</organism>
<dbReference type="GO" id="GO:0005524">
    <property type="term" value="F:ATP binding"/>
    <property type="evidence" value="ECO:0007669"/>
    <property type="project" value="UniProtKB-KW"/>
</dbReference>
<evidence type="ECO:0000256" key="4">
    <source>
        <dbReference type="ARBA" id="ARBA00022679"/>
    </source>
</evidence>
<reference evidence="11" key="1">
    <citation type="submission" date="2011-04" db="EMBL/GenBank/DDBJ databases">
        <title>The complete genome of Spirochaeta coccoides DSM 17374.</title>
        <authorList>
            <person name="Lucas S."/>
            <person name="Copeland A."/>
            <person name="Lapidus A."/>
            <person name="Bruce D."/>
            <person name="Goodwin L."/>
            <person name="Pitluck S."/>
            <person name="Peters L."/>
            <person name="Kyrpides N."/>
            <person name="Mavromatis K."/>
            <person name="Pagani I."/>
            <person name="Ivanova N."/>
            <person name="Ovchinnikova G."/>
            <person name="Lu M."/>
            <person name="Detter J.C."/>
            <person name="Tapia R."/>
            <person name="Han C."/>
            <person name="Land M."/>
            <person name="Hauser L."/>
            <person name="Markowitz V."/>
            <person name="Cheng J.-F."/>
            <person name="Hugenholtz P."/>
            <person name="Woyke T."/>
            <person name="Wu D."/>
            <person name="Spring S."/>
            <person name="Schroeder M."/>
            <person name="Brambilla E."/>
            <person name="Klenk H.-P."/>
            <person name="Eisen J.A."/>
        </authorList>
    </citation>
    <scope>NUCLEOTIDE SEQUENCE [LARGE SCALE GENOMIC DNA]</scope>
    <source>
        <strain evidence="11">ATCC BAA-1237 / DSM 17374 / SPN1</strain>
    </source>
</reference>
<protein>
    <recommendedName>
        <fullName evidence="3 9">Phosphoglycerate kinase</fullName>
        <ecNumber evidence="3 9">2.7.2.3</ecNumber>
    </recommendedName>
</protein>
<feature type="binding site" evidence="8">
    <location>
        <begin position="375"/>
        <end position="378"/>
    </location>
    <ligand>
        <name>ATP</name>
        <dbReference type="ChEBI" id="CHEBI:30616"/>
    </ligand>
</feature>
<dbReference type="GO" id="GO:0006096">
    <property type="term" value="P:glycolytic process"/>
    <property type="evidence" value="ECO:0007669"/>
    <property type="project" value="UniProtKB-UniPathway"/>
</dbReference>
<dbReference type="InterPro" id="IPR001576">
    <property type="entry name" value="Phosphoglycerate_kinase"/>
</dbReference>
<evidence type="ECO:0000256" key="7">
    <source>
        <dbReference type="ARBA" id="ARBA00022840"/>
    </source>
</evidence>
<name>F4GJ34_PARC1</name>
<dbReference type="EMBL" id="CP002659">
    <property type="protein sequence ID" value="AEC01329.1"/>
    <property type="molecule type" value="Genomic_DNA"/>
</dbReference>
<dbReference type="RefSeq" id="WP_013738725.1">
    <property type="nucleotide sequence ID" value="NC_015436.1"/>
</dbReference>
<dbReference type="Proteomes" id="UP000007939">
    <property type="component" value="Chromosome"/>
</dbReference>
<dbReference type="UniPathway" id="UPA00109">
    <property type="reaction ID" value="UER00185"/>
</dbReference>
<comment type="similarity">
    <text evidence="2 9">Belongs to the phosphoglycerate kinase family.</text>
</comment>
<keyword evidence="11" id="KW-1185">Reference proteome</keyword>
<dbReference type="GO" id="GO:0006094">
    <property type="term" value="P:gluconeogenesis"/>
    <property type="evidence" value="ECO:0007669"/>
    <property type="project" value="TreeGrafter"/>
</dbReference>